<evidence type="ECO:0000256" key="2">
    <source>
        <dbReference type="ARBA" id="ARBA00023015"/>
    </source>
</evidence>
<evidence type="ECO:0000256" key="4">
    <source>
        <dbReference type="ARBA" id="ARBA00023163"/>
    </source>
</evidence>
<dbReference type="InterPro" id="IPR001789">
    <property type="entry name" value="Sig_transdc_resp-reg_receiver"/>
</dbReference>
<feature type="domain" description="OmpR/PhoB-type" evidence="9">
    <location>
        <begin position="126"/>
        <end position="222"/>
    </location>
</feature>
<evidence type="ECO:0000259" key="8">
    <source>
        <dbReference type="PROSITE" id="PS50110"/>
    </source>
</evidence>
<evidence type="ECO:0000256" key="6">
    <source>
        <dbReference type="PROSITE-ProRule" id="PRU00169"/>
    </source>
</evidence>
<dbReference type="GO" id="GO:0006355">
    <property type="term" value="P:regulation of DNA-templated transcription"/>
    <property type="evidence" value="ECO:0007669"/>
    <property type="project" value="InterPro"/>
</dbReference>
<feature type="modified residue" description="4-aspartylphosphate" evidence="6">
    <location>
        <position position="52"/>
    </location>
</feature>
<dbReference type="EMBL" id="JAJEQR010000119">
    <property type="protein sequence ID" value="MCC2232877.1"/>
    <property type="molecule type" value="Genomic_DNA"/>
</dbReference>
<keyword evidence="4" id="KW-0804">Transcription</keyword>
<evidence type="ECO:0000256" key="7">
    <source>
        <dbReference type="PROSITE-ProRule" id="PRU01091"/>
    </source>
</evidence>
<dbReference type="InterPro" id="IPR001867">
    <property type="entry name" value="OmpR/PhoB-type_DNA-bd"/>
</dbReference>
<dbReference type="PROSITE" id="PS50110">
    <property type="entry name" value="RESPONSE_REGULATORY"/>
    <property type="match status" value="1"/>
</dbReference>
<evidence type="ECO:0000313" key="11">
    <source>
        <dbReference type="Proteomes" id="UP001198182"/>
    </source>
</evidence>
<dbReference type="Gene3D" id="3.40.50.2300">
    <property type="match status" value="1"/>
</dbReference>
<keyword evidence="2" id="KW-0805">Transcription regulation</keyword>
<accession>A0AAE3ECX2</accession>
<feature type="domain" description="Response regulatory" evidence="8">
    <location>
        <begin position="3"/>
        <end position="116"/>
    </location>
</feature>
<dbReference type="SUPFAM" id="SSF46894">
    <property type="entry name" value="C-terminal effector domain of the bipartite response regulators"/>
    <property type="match status" value="1"/>
</dbReference>
<dbReference type="GO" id="GO:0005829">
    <property type="term" value="C:cytosol"/>
    <property type="evidence" value="ECO:0007669"/>
    <property type="project" value="TreeGrafter"/>
</dbReference>
<organism evidence="10 11">
    <name type="scientific">Hominifimenecus microfluidus</name>
    <dbReference type="NCBI Taxonomy" id="2885348"/>
    <lineage>
        <taxon>Bacteria</taxon>
        <taxon>Bacillati</taxon>
        <taxon>Bacillota</taxon>
        <taxon>Clostridia</taxon>
        <taxon>Lachnospirales</taxon>
        <taxon>Lachnospiraceae</taxon>
        <taxon>Hominifimenecus</taxon>
    </lineage>
</organism>
<dbReference type="GO" id="GO:0000156">
    <property type="term" value="F:phosphorelay response regulator activity"/>
    <property type="evidence" value="ECO:0007669"/>
    <property type="project" value="TreeGrafter"/>
</dbReference>
<dbReference type="Gene3D" id="1.10.10.10">
    <property type="entry name" value="Winged helix-like DNA-binding domain superfamily/Winged helix DNA-binding domain"/>
    <property type="match status" value="1"/>
</dbReference>
<dbReference type="PROSITE" id="PS51755">
    <property type="entry name" value="OMPR_PHOB"/>
    <property type="match status" value="1"/>
</dbReference>
<dbReference type="Pfam" id="PF00072">
    <property type="entry name" value="Response_reg"/>
    <property type="match status" value="1"/>
</dbReference>
<proteinExistence type="predicted"/>
<dbReference type="PANTHER" id="PTHR48111">
    <property type="entry name" value="REGULATOR OF RPOS"/>
    <property type="match status" value="1"/>
</dbReference>
<protein>
    <recommendedName>
        <fullName evidence="1">Stage 0 sporulation protein A homolog</fullName>
    </recommendedName>
</protein>
<dbReference type="GO" id="GO:0000976">
    <property type="term" value="F:transcription cis-regulatory region binding"/>
    <property type="evidence" value="ECO:0007669"/>
    <property type="project" value="TreeGrafter"/>
</dbReference>
<comment type="function">
    <text evidence="5">May play the central regulatory role in sporulation. It may be an element of the effector pathway responsible for the activation of sporulation genes in response to nutritional stress. Spo0A may act in concert with spo0H (a sigma factor) to control the expression of some genes that are critical to the sporulation process.</text>
</comment>
<dbReference type="AlphaFoldDB" id="A0AAE3ECX2"/>
<dbReference type="Proteomes" id="UP001198182">
    <property type="component" value="Unassembled WGS sequence"/>
</dbReference>
<feature type="DNA-binding region" description="OmpR/PhoB-type" evidence="7">
    <location>
        <begin position="126"/>
        <end position="222"/>
    </location>
</feature>
<comment type="caution">
    <text evidence="10">The sequence shown here is derived from an EMBL/GenBank/DDBJ whole genome shotgun (WGS) entry which is preliminary data.</text>
</comment>
<evidence type="ECO:0000256" key="5">
    <source>
        <dbReference type="ARBA" id="ARBA00024867"/>
    </source>
</evidence>
<name>A0AAE3ECX2_9FIRM</name>
<evidence type="ECO:0000259" key="9">
    <source>
        <dbReference type="PROSITE" id="PS51755"/>
    </source>
</evidence>
<dbReference type="InterPro" id="IPR039420">
    <property type="entry name" value="WalR-like"/>
</dbReference>
<evidence type="ECO:0000313" key="10">
    <source>
        <dbReference type="EMBL" id="MCC2232877.1"/>
    </source>
</evidence>
<keyword evidence="6" id="KW-0597">Phosphoprotein</keyword>
<sequence>MYRILIVEDDFALAEAIRRQLESWGNEALCVQDFQNIIPTFTEYAPHIVLLDVMLPYFNGYHWCCEIRRISNVPIVFLSSASDNMNIIMAMNMGGDDFIAKPIDLNVMTYKLQAILRRAYDMSGSLPFLEYQGAVLNLNNGTLDYNGKSIELTKNEFRILQTLMENKGKVVSRDALMTRLWQMDSYVEENTLTVNVARLRRKLAAAGLPDLIHTKVGQGYIL</sequence>
<gene>
    <name evidence="10" type="ORF">LKD81_18190</name>
</gene>
<keyword evidence="11" id="KW-1185">Reference proteome</keyword>
<reference evidence="10" key="1">
    <citation type="submission" date="2021-10" db="EMBL/GenBank/DDBJ databases">
        <title>Anaerobic single-cell dispensing facilitates the cultivation of human gut bacteria.</title>
        <authorList>
            <person name="Afrizal A."/>
        </authorList>
    </citation>
    <scope>NUCLEOTIDE SEQUENCE</scope>
    <source>
        <strain evidence="10">CLA-AA-H215</strain>
    </source>
</reference>
<dbReference type="InterPro" id="IPR011006">
    <property type="entry name" value="CheY-like_superfamily"/>
</dbReference>
<dbReference type="SUPFAM" id="SSF52172">
    <property type="entry name" value="CheY-like"/>
    <property type="match status" value="1"/>
</dbReference>
<dbReference type="SMART" id="SM00862">
    <property type="entry name" value="Trans_reg_C"/>
    <property type="match status" value="1"/>
</dbReference>
<dbReference type="GO" id="GO:0032993">
    <property type="term" value="C:protein-DNA complex"/>
    <property type="evidence" value="ECO:0007669"/>
    <property type="project" value="TreeGrafter"/>
</dbReference>
<evidence type="ECO:0000256" key="1">
    <source>
        <dbReference type="ARBA" id="ARBA00018672"/>
    </source>
</evidence>
<dbReference type="Pfam" id="PF00486">
    <property type="entry name" value="Trans_reg_C"/>
    <property type="match status" value="1"/>
</dbReference>
<dbReference type="RefSeq" id="WP_308455238.1">
    <property type="nucleotide sequence ID" value="NZ_JAJEQR010000119.1"/>
</dbReference>
<keyword evidence="3 7" id="KW-0238">DNA-binding</keyword>
<dbReference type="CDD" id="cd00383">
    <property type="entry name" value="trans_reg_C"/>
    <property type="match status" value="1"/>
</dbReference>
<dbReference type="SMART" id="SM00448">
    <property type="entry name" value="REC"/>
    <property type="match status" value="1"/>
</dbReference>
<dbReference type="InterPro" id="IPR016032">
    <property type="entry name" value="Sig_transdc_resp-reg_C-effctor"/>
</dbReference>
<dbReference type="InterPro" id="IPR036388">
    <property type="entry name" value="WH-like_DNA-bd_sf"/>
</dbReference>
<evidence type="ECO:0000256" key="3">
    <source>
        <dbReference type="ARBA" id="ARBA00023125"/>
    </source>
</evidence>
<dbReference type="PANTHER" id="PTHR48111:SF43">
    <property type="entry name" value="STAGE 0 SPORULATION PROTEIN A HOMOLOG"/>
    <property type="match status" value="1"/>
</dbReference>